<keyword evidence="1" id="KW-0472">Membrane</keyword>
<accession>A0A8J3ZDS3</accession>
<dbReference type="Proteomes" id="UP000612585">
    <property type="component" value="Unassembled WGS sequence"/>
</dbReference>
<sequence length="104" mass="10799">MTSPVPEPDVPPIADTDRNADADADARFATYLADVAAHVDDPECGEDCRAILDEDPQTQRALFDLAEAMAAGGATTAPLSMLVTAVAAAVLVVAVGVCMLRWVT</sequence>
<proteinExistence type="predicted"/>
<keyword evidence="1" id="KW-0812">Transmembrane</keyword>
<organism evidence="2 3">
    <name type="scientific">Virgisporangium aurantiacum</name>
    <dbReference type="NCBI Taxonomy" id="175570"/>
    <lineage>
        <taxon>Bacteria</taxon>
        <taxon>Bacillati</taxon>
        <taxon>Actinomycetota</taxon>
        <taxon>Actinomycetes</taxon>
        <taxon>Micromonosporales</taxon>
        <taxon>Micromonosporaceae</taxon>
        <taxon>Virgisporangium</taxon>
    </lineage>
</organism>
<evidence type="ECO:0000313" key="2">
    <source>
        <dbReference type="EMBL" id="GIJ62099.1"/>
    </source>
</evidence>
<comment type="caution">
    <text evidence="2">The sequence shown here is derived from an EMBL/GenBank/DDBJ whole genome shotgun (WGS) entry which is preliminary data.</text>
</comment>
<keyword evidence="3" id="KW-1185">Reference proteome</keyword>
<gene>
    <name evidence="2" type="ORF">Vau01_096150</name>
</gene>
<dbReference type="EMBL" id="BOPG01000075">
    <property type="protein sequence ID" value="GIJ62099.1"/>
    <property type="molecule type" value="Genomic_DNA"/>
</dbReference>
<evidence type="ECO:0000313" key="3">
    <source>
        <dbReference type="Proteomes" id="UP000612585"/>
    </source>
</evidence>
<dbReference type="AlphaFoldDB" id="A0A8J3ZDS3"/>
<dbReference type="RefSeq" id="WP_204007517.1">
    <property type="nucleotide sequence ID" value="NZ_BOPG01000075.1"/>
</dbReference>
<protein>
    <submittedName>
        <fullName evidence="2">Uncharacterized protein</fullName>
    </submittedName>
</protein>
<feature type="transmembrane region" description="Helical" evidence="1">
    <location>
        <begin position="79"/>
        <end position="103"/>
    </location>
</feature>
<reference evidence="2" key="1">
    <citation type="submission" date="2021-01" db="EMBL/GenBank/DDBJ databases">
        <title>Whole genome shotgun sequence of Virgisporangium aurantiacum NBRC 16421.</title>
        <authorList>
            <person name="Komaki H."/>
            <person name="Tamura T."/>
        </authorList>
    </citation>
    <scope>NUCLEOTIDE SEQUENCE</scope>
    <source>
        <strain evidence="2">NBRC 16421</strain>
    </source>
</reference>
<keyword evidence="1" id="KW-1133">Transmembrane helix</keyword>
<evidence type="ECO:0000256" key="1">
    <source>
        <dbReference type="SAM" id="Phobius"/>
    </source>
</evidence>
<name>A0A8J3ZDS3_9ACTN</name>